<gene>
    <name evidence="1" type="ordered locus">BN140_2534</name>
</gene>
<dbReference type="Proteomes" id="UP000009007">
    <property type="component" value="Chromosome I"/>
</dbReference>
<dbReference type="AlphaFoldDB" id="I7LKZ5"/>
<organism evidence="1 2">
    <name type="scientific">Methanoculleus bourgensis (strain ATCC 43281 / DSM 3045 / OCM 15 / MS2)</name>
    <name type="common">Methanogenium bourgense</name>
    <dbReference type="NCBI Taxonomy" id="1201294"/>
    <lineage>
        <taxon>Archaea</taxon>
        <taxon>Methanobacteriati</taxon>
        <taxon>Methanobacteriota</taxon>
        <taxon>Stenosarchaea group</taxon>
        <taxon>Methanomicrobia</taxon>
        <taxon>Methanomicrobiales</taxon>
        <taxon>Methanomicrobiaceae</taxon>
        <taxon>Methanoculleus</taxon>
    </lineage>
</organism>
<dbReference type="RefSeq" id="WP_014868428.1">
    <property type="nucleotide sequence ID" value="NC_018227.2"/>
</dbReference>
<evidence type="ECO:0000313" key="1">
    <source>
        <dbReference type="EMBL" id="CCJ37457.1"/>
    </source>
</evidence>
<dbReference type="PATRIC" id="fig|1201294.9.peg.2846"/>
<sequence>MTVTKALSILGAVLLALMVLALPAAAADAPYNIPTANEIYPTYTGGNDDPCSLDPAADNVVSFRIEDEDGIWVLDLDDKPPADGSYEIYAGGEQVGTLYYGGQYRSDDGRWMIDWSVTGGTFTGEIRVKGGPGYLTYVYEDGIAGDQGLYSPKNEAGQWAEISHVTFCGYFTPDEQEECWDDETAWAEGSRYVSKGNWAMYVPYDDTGMTVDILAGQTLKAGTATFSAPVDGEVTITINLNDGFRFADVSENIKVQDYDQAPSGNPSPGLFAYKNTVGVDIKSYTITVPENNFYGVHLDVQHRVSCPIET</sequence>
<protein>
    <submittedName>
        <fullName evidence="1">Uncharacterized protein</fullName>
    </submittedName>
</protein>
<name>I7LKZ5_METBM</name>
<dbReference type="EMBL" id="HE964772">
    <property type="protein sequence ID" value="CCJ37457.1"/>
    <property type="molecule type" value="Genomic_DNA"/>
</dbReference>
<reference evidence="2" key="1">
    <citation type="journal article" date="2012" name="J. Bacteriol.">
        <title>Complete genome sequence of the hydrogenotrophic, methanogenic archaeon Methanoculleus bourgensis strain MS2T, isolated from a sewage sludge digester.</title>
        <authorList>
            <person name="Maus I."/>
            <person name="Wibberg D."/>
            <person name="Stantscheff R."/>
            <person name="Eikmeyer F.G."/>
            <person name="Seffner A."/>
            <person name="Boelter J."/>
            <person name="Szczepanowski R."/>
            <person name="Blom J."/>
            <person name="Jaenicke S."/>
            <person name="Konig H."/>
            <person name="Puhler A."/>
            <person name="Schluter A."/>
        </authorList>
    </citation>
    <scope>NUCLEOTIDE SEQUENCE [LARGE SCALE GENOMIC DNA]</scope>
    <source>
        <strain evidence="2">ATCC 43281 / DSM 3045 / OCM 15 / MS2</strain>
    </source>
</reference>
<dbReference type="GeneID" id="13354571"/>
<dbReference type="BioCyc" id="MBOU1201294:BN140_RS12575-MONOMER"/>
<dbReference type="HOGENOM" id="CLU_896043_0_0_2"/>
<evidence type="ECO:0000313" key="2">
    <source>
        <dbReference type="Proteomes" id="UP000009007"/>
    </source>
</evidence>
<dbReference type="KEGG" id="mbg:BN140_2534"/>
<keyword evidence="2" id="KW-1185">Reference proteome</keyword>
<accession>I7LKZ5</accession>
<proteinExistence type="predicted"/>